<keyword evidence="4" id="KW-1003">Cell membrane</keyword>
<dbReference type="SUPFAM" id="SSF103481">
    <property type="entry name" value="Multidrug resistance efflux transporter EmrE"/>
    <property type="match status" value="2"/>
</dbReference>
<protein>
    <submittedName>
        <fullName evidence="10">EamA family transporter RarD</fullName>
    </submittedName>
</protein>
<feature type="transmembrane region" description="Helical" evidence="8">
    <location>
        <begin position="112"/>
        <end position="132"/>
    </location>
</feature>
<evidence type="ECO:0000256" key="8">
    <source>
        <dbReference type="SAM" id="Phobius"/>
    </source>
</evidence>
<accession>A0A2I1RKP0</accession>
<comment type="similarity">
    <text evidence="2">Belongs to the EamA transporter family.</text>
</comment>
<feature type="transmembrane region" description="Helical" evidence="8">
    <location>
        <begin position="306"/>
        <end position="327"/>
    </location>
</feature>
<feature type="transmembrane region" description="Helical" evidence="8">
    <location>
        <begin position="168"/>
        <end position="186"/>
    </location>
</feature>
<evidence type="ECO:0000256" key="3">
    <source>
        <dbReference type="ARBA" id="ARBA00022448"/>
    </source>
</evidence>
<gene>
    <name evidence="10" type="primary">rarD</name>
    <name evidence="10" type="ORF">CYJ96_01990</name>
</gene>
<dbReference type="InterPro" id="IPR004626">
    <property type="entry name" value="RarD"/>
</dbReference>
<dbReference type="Proteomes" id="UP000234914">
    <property type="component" value="Unassembled WGS sequence"/>
</dbReference>
<evidence type="ECO:0000259" key="9">
    <source>
        <dbReference type="Pfam" id="PF00892"/>
    </source>
</evidence>
<dbReference type="RefSeq" id="WP_101963735.1">
    <property type="nucleotide sequence ID" value="NZ_PKJS01000002.1"/>
</dbReference>
<evidence type="ECO:0000256" key="6">
    <source>
        <dbReference type="ARBA" id="ARBA00022989"/>
    </source>
</evidence>
<dbReference type="InterPro" id="IPR000620">
    <property type="entry name" value="EamA_dom"/>
</dbReference>
<name>A0A2I1RKP0_FAUOS</name>
<evidence type="ECO:0000256" key="4">
    <source>
        <dbReference type="ARBA" id="ARBA00022475"/>
    </source>
</evidence>
<evidence type="ECO:0000313" key="10">
    <source>
        <dbReference type="EMBL" id="PKZ69693.1"/>
    </source>
</evidence>
<comment type="subcellular location">
    <subcellularLocation>
        <location evidence="1">Cell membrane</location>
        <topology evidence="1">Multi-pass membrane protein</topology>
    </subcellularLocation>
</comment>
<dbReference type="NCBIfam" id="TIGR00688">
    <property type="entry name" value="rarD"/>
    <property type="match status" value="1"/>
</dbReference>
<evidence type="ECO:0000256" key="7">
    <source>
        <dbReference type="ARBA" id="ARBA00023136"/>
    </source>
</evidence>
<feature type="transmembrane region" description="Helical" evidence="8">
    <location>
        <begin position="144"/>
        <end position="161"/>
    </location>
</feature>
<proteinExistence type="inferred from homology"/>
<evidence type="ECO:0000256" key="5">
    <source>
        <dbReference type="ARBA" id="ARBA00022692"/>
    </source>
</evidence>
<keyword evidence="5 8" id="KW-0812">Transmembrane</keyword>
<feature type="transmembrane region" description="Helical" evidence="8">
    <location>
        <begin position="280"/>
        <end position="300"/>
    </location>
</feature>
<comment type="caution">
    <text evidence="10">The sequence shown here is derived from an EMBL/GenBank/DDBJ whole genome shotgun (WGS) entry which is preliminary data.</text>
</comment>
<evidence type="ECO:0000256" key="1">
    <source>
        <dbReference type="ARBA" id="ARBA00004651"/>
    </source>
</evidence>
<feature type="transmembrane region" description="Helical" evidence="8">
    <location>
        <begin position="192"/>
        <end position="208"/>
    </location>
</feature>
<dbReference type="PANTHER" id="PTHR22911:SF137">
    <property type="entry name" value="SOLUTE CARRIER FAMILY 35 MEMBER G2-RELATED"/>
    <property type="match status" value="1"/>
</dbReference>
<evidence type="ECO:0000313" key="11">
    <source>
        <dbReference type="Proteomes" id="UP000234914"/>
    </source>
</evidence>
<reference evidence="10 11" key="1">
    <citation type="submission" date="2017-12" db="EMBL/GenBank/DDBJ databases">
        <title>Phylogenetic diversity of female urinary microbiome.</title>
        <authorList>
            <person name="Thomas-White K."/>
            <person name="Wolfe A.J."/>
        </authorList>
    </citation>
    <scope>NUCLEOTIDE SEQUENCE [LARGE SCALE GENOMIC DNA]</scope>
    <source>
        <strain evidence="10 11">UMB0416</strain>
    </source>
</reference>
<sequence>MKNQIPKNQILKSQTPQSQTIDIINSDIPTRAVDITDHEKPAVVTTPKGVLTALAAFLIWGFFPLYFKLLKDYDAIEIIGHRIIWTFVTILLIMTVTKNWHWVKVIQANPKWLLYTAFSGAIISVNWLVYVWAVNHDQILEASLGYYIGPLMGILLSLVVIKEKLRPLQWMAVILAAIGVAIQLVVLGKLPWVSLVLASSFSVYGLMHRHTPLDALSAMFIETALLVPVFIGWFAMHNVASSQLDFWLSPSIFLLMIAGPVTLIPLLMFNKATKMVNFSLLSFLNYLTPSMIFLLAIFLYHEPFNIYKLITFAFIWTGLVFFSYDLIKQRNT</sequence>
<dbReference type="Pfam" id="PF00892">
    <property type="entry name" value="EamA"/>
    <property type="match status" value="1"/>
</dbReference>
<dbReference type="InterPro" id="IPR037185">
    <property type="entry name" value="EmrE-like"/>
</dbReference>
<dbReference type="AlphaFoldDB" id="A0A2I1RKP0"/>
<keyword evidence="6 8" id="KW-1133">Transmembrane helix</keyword>
<keyword evidence="7 8" id="KW-0472">Membrane</keyword>
<organism evidence="10 11">
    <name type="scientific">Faucicola osloensis</name>
    <name type="common">Moraxella osloensis</name>
    <dbReference type="NCBI Taxonomy" id="34062"/>
    <lineage>
        <taxon>Bacteria</taxon>
        <taxon>Pseudomonadati</taxon>
        <taxon>Pseudomonadota</taxon>
        <taxon>Gammaproteobacteria</taxon>
        <taxon>Moraxellales</taxon>
        <taxon>Moraxellaceae</taxon>
        <taxon>Faucicola</taxon>
    </lineage>
</organism>
<keyword evidence="3" id="KW-0813">Transport</keyword>
<dbReference type="EMBL" id="PKJS01000002">
    <property type="protein sequence ID" value="PKZ69693.1"/>
    <property type="molecule type" value="Genomic_DNA"/>
</dbReference>
<feature type="domain" description="EamA" evidence="9">
    <location>
        <begin position="48"/>
        <end position="182"/>
    </location>
</feature>
<feature type="transmembrane region" description="Helical" evidence="8">
    <location>
        <begin position="49"/>
        <end position="67"/>
    </location>
</feature>
<dbReference type="PANTHER" id="PTHR22911">
    <property type="entry name" value="ACYL-MALONYL CONDENSING ENZYME-RELATED"/>
    <property type="match status" value="1"/>
</dbReference>
<feature type="transmembrane region" description="Helical" evidence="8">
    <location>
        <begin position="79"/>
        <end position="100"/>
    </location>
</feature>
<dbReference type="GO" id="GO:0005886">
    <property type="term" value="C:plasma membrane"/>
    <property type="evidence" value="ECO:0007669"/>
    <property type="project" value="UniProtKB-SubCell"/>
</dbReference>
<feature type="transmembrane region" description="Helical" evidence="8">
    <location>
        <begin position="247"/>
        <end position="268"/>
    </location>
</feature>
<feature type="transmembrane region" description="Helical" evidence="8">
    <location>
        <begin position="215"/>
        <end position="235"/>
    </location>
</feature>
<evidence type="ECO:0000256" key="2">
    <source>
        <dbReference type="ARBA" id="ARBA00007362"/>
    </source>
</evidence>